<reference evidence="2" key="1">
    <citation type="submission" date="2015-07" db="EMBL/GenBank/DDBJ databases">
        <title>Adaptation to a free-living lifestyle via gene acquisitions in the diplomonad Trepomonas sp. PC1.</title>
        <authorList>
            <person name="Xu F."/>
            <person name="Jerlstrom-Hultqvist J."/>
            <person name="Kolisko M."/>
            <person name="Simpson A.G.B."/>
            <person name="Roger A.J."/>
            <person name="Svard S.G."/>
            <person name="Andersson J.O."/>
        </authorList>
    </citation>
    <scope>NUCLEOTIDE SEQUENCE</scope>
    <source>
        <strain evidence="2">PC1</strain>
    </source>
</reference>
<proteinExistence type="predicted"/>
<dbReference type="AlphaFoldDB" id="A0A146JZ30"/>
<feature type="transmembrane region" description="Helical" evidence="1">
    <location>
        <begin position="165"/>
        <end position="184"/>
    </location>
</feature>
<gene>
    <name evidence="2" type="ORF">TPC1_31846</name>
</gene>
<protein>
    <submittedName>
        <fullName evidence="2">Uncharacterized protein</fullName>
    </submittedName>
</protein>
<evidence type="ECO:0000256" key="1">
    <source>
        <dbReference type="SAM" id="Phobius"/>
    </source>
</evidence>
<feature type="transmembrane region" description="Helical" evidence="1">
    <location>
        <begin position="102"/>
        <end position="122"/>
    </location>
</feature>
<keyword evidence="1" id="KW-1133">Transmembrane helix</keyword>
<organism evidence="2">
    <name type="scientific">Trepomonas sp. PC1</name>
    <dbReference type="NCBI Taxonomy" id="1076344"/>
    <lineage>
        <taxon>Eukaryota</taxon>
        <taxon>Metamonada</taxon>
        <taxon>Diplomonadida</taxon>
        <taxon>Hexamitidae</taxon>
        <taxon>Hexamitinae</taxon>
        <taxon>Trepomonas</taxon>
    </lineage>
</organism>
<feature type="transmembrane region" description="Helical" evidence="1">
    <location>
        <begin position="215"/>
        <end position="234"/>
    </location>
</feature>
<feature type="non-terminal residue" evidence="2">
    <location>
        <position position="1"/>
    </location>
</feature>
<evidence type="ECO:0000313" key="2">
    <source>
        <dbReference type="EMBL" id="JAP88659.1"/>
    </source>
</evidence>
<dbReference type="EMBL" id="GDID01007947">
    <property type="protein sequence ID" value="JAP88659.1"/>
    <property type="molecule type" value="Transcribed_RNA"/>
</dbReference>
<feature type="transmembrane region" description="Helical" evidence="1">
    <location>
        <begin position="189"/>
        <end position="209"/>
    </location>
</feature>
<name>A0A146JZ30_9EUKA</name>
<keyword evidence="1" id="KW-0472">Membrane</keyword>
<accession>A0A146JZ30</accession>
<feature type="transmembrane region" description="Helical" evidence="1">
    <location>
        <begin position="77"/>
        <end position="96"/>
    </location>
</feature>
<keyword evidence="1" id="KW-0812">Transmembrane</keyword>
<sequence>DQLPKTRMTKKELRSQKKYDPKTDYMFYSKSLSYVTVFNRPDKPHTYLAYNSPALDKPLMNKYNSYFVTSQVMTRTILLAMSVASLFIFCDILNAISFSELINGPIFVFAMMIKYMSQLLLTQYVGSPGFDRTFKSIEQVSKLCYYSAAFASTLVLLSSEEFYRNISFAVYGISGLFAVTLCVVPKMPYWVHFCIYFSFLVCAVIVIASLKAEKVAITVWTLLFQVVGGVFTAFKGSQDGKNFKNAENGQIQEKVSKIDRLEMWWMHWRFREYIGPYDLHFLSIAVADIIYAVNLRNAVVK</sequence>